<dbReference type="PANTHER" id="PTHR43471">
    <property type="entry name" value="ABC TRANSPORTER PERMEASE"/>
    <property type="match status" value="1"/>
</dbReference>
<name>A0A2T2WHB0_9FIRM</name>
<feature type="transmembrane region" description="Helical" evidence="1">
    <location>
        <begin position="17"/>
        <end position="36"/>
    </location>
</feature>
<keyword evidence="1" id="KW-0812">Transmembrane</keyword>
<reference evidence="2 3" key="1">
    <citation type="journal article" date="2014" name="BMC Genomics">
        <title>Comparison of environmental and isolate Sulfobacillus genomes reveals diverse carbon, sulfur, nitrogen, and hydrogen metabolisms.</title>
        <authorList>
            <person name="Justice N.B."/>
            <person name="Norman A."/>
            <person name="Brown C.T."/>
            <person name="Singh A."/>
            <person name="Thomas B.C."/>
            <person name="Banfield J.F."/>
        </authorList>
    </citation>
    <scope>NUCLEOTIDE SEQUENCE [LARGE SCALE GENOMIC DNA]</scope>
    <source>
        <strain evidence="2">AMDSBA3</strain>
    </source>
</reference>
<keyword evidence="1" id="KW-1133">Transmembrane helix</keyword>
<comment type="caution">
    <text evidence="2">The sequence shown here is derived from an EMBL/GenBank/DDBJ whole genome shotgun (WGS) entry which is preliminary data.</text>
</comment>
<organism evidence="2 3">
    <name type="scientific">Sulfobacillus acidophilus</name>
    <dbReference type="NCBI Taxonomy" id="53633"/>
    <lineage>
        <taxon>Bacteria</taxon>
        <taxon>Bacillati</taxon>
        <taxon>Bacillota</taxon>
        <taxon>Clostridia</taxon>
        <taxon>Eubacteriales</taxon>
        <taxon>Clostridiales Family XVII. Incertae Sedis</taxon>
        <taxon>Sulfobacillus</taxon>
    </lineage>
</organism>
<dbReference type="Proteomes" id="UP000241848">
    <property type="component" value="Unassembled WGS sequence"/>
</dbReference>
<feature type="transmembrane region" description="Helical" evidence="1">
    <location>
        <begin position="103"/>
        <end position="128"/>
    </location>
</feature>
<accession>A0A2T2WHB0</accession>
<sequence>MLTIMHQSLVETMRKRLLVAAGGLTGLFLLLFFLFLRWVGTPANIPGYTYIAGLTYLYLGLFAAYVMIALFSVLIFVATISAEIDDGTLLAVLPRPIRRSHVILGKWIGLSLVAMAYATILFFGIVFIDQAQYGAVAGNTANLLAAYGDFLLEGLVVATVTLLGSTLTSTMANGIIVSSAVLIAFLGGALEQLGALTNPSPAFTVIGWVTGLLIPTDALYRRALFQLLGNHVYPGAIIGAGPFGAVRPPGEGMVFYGILYIAGMLMLAIWSFGVRDL</sequence>
<dbReference type="PANTHER" id="PTHR43471:SF1">
    <property type="entry name" value="ABC TRANSPORTER PERMEASE PROTEIN NOSY-RELATED"/>
    <property type="match status" value="1"/>
</dbReference>
<keyword evidence="1" id="KW-0472">Membrane</keyword>
<evidence type="ECO:0000313" key="3">
    <source>
        <dbReference type="Proteomes" id="UP000241848"/>
    </source>
</evidence>
<gene>
    <name evidence="2" type="ORF">C7B45_09915</name>
</gene>
<feature type="transmembrane region" description="Helical" evidence="1">
    <location>
        <begin position="56"/>
        <end position="82"/>
    </location>
</feature>
<feature type="transmembrane region" description="Helical" evidence="1">
    <location>
        <begin position="170"/>
        <end position="190"/>
    </location>
</feature>
<dbReference type="AlphaFoldDB" id="A0A2T2WHB0"/>
<feature type="transmembrane region" description="Helical" evidence="1">
    <location>
        <begin position="253"/>
        <end position="274"/>
    </location>
</feature>
<evidence type="ECO:0000313" key="2">
    <source>
        <dbReference type="EMBL" id="PSR21624.1"/>
    </source>
</evidence>
<dbReference type="Pfam" id="PF12679">
    <property type="entry name" value="ABC2_membrane_2"/>
    <property type="match status" value="1"/>
</dbReference>
<evidence type="ECO:0000256" key="1">
    <source>
        <dbReference type="SAM" id="Phobius"/>
    </source>
</evidence>
<dbReference type="EMBL" id="PXYV01000030">
    <property type="protein sequence ID" value="PSR21624.1"/>
    <property type="molecule type" value="Genomic_DNA"/>
</dbReference>
<feature type="transmembrane region" description="Helical" evidence="1">
    <location>
        <begin position="202"/>
        <end position="220"/>
    </location>
</feature>
<proteinExistence type="predicted"/>
<feature type="transmembrane region" description="Helical" evidence="1">
    <location>
        <begin position="140"/>
        <end position="163"/>
    </location>
</feature>
<protein>
    <submittedName>
        <fullName evidence="2">Copper ABC transporter permease</fullName>
    </submittedName>
</protein>
<feature type="transmembrane region" description="Helical" evidence="1">
    <location>
        <begin position="227"/>
        <end position="247"/>
    </location>
</feature>